<keyword evidence="5" id="KW-1185">Reference proteome</keyword>
<dbReference type="GO" id="GO:0016994">
    <property type="term" value="F:precorrin-6A reductase activity"/>
    <property type="evidence" value="ECO:0007669"/>
    <property type="project" value="InterPro"/>
</dbReference>
<dbReference type="NCBIfam" id="TIGR00715">
    <property type="entry name" value="precor6x_red"/>
    <property type="match status" value="1"/>
</dbReference>
<reference evidence="4 5" key="1">
    <citation type="submission" date="2018-10" db="EMBL/GenBank/DDBJ databases">
        <title>Notoacmeibacter sp. M2BS9Y-3-1, whole genome shotgun sequence.</title>
        <authorList>
            <person name="Tuo L."/>
        </authorList>
    </citation>
    <scope>NUCLEOTIDE SEQUENCE [LARGE SCALE GENOMIC DNA]</scope>
    <source>
        <strain evidence="4 5">M2BS9Y-3-1</strain>
    </source>
</reference>
<dbReference type="GO" id="GO:0009236">
    <property type="term" value="P:cobalamin biosynthetic process"/>
    <property type="evidence" value="ECO:0007669"/>
    <property type="project" value="UniProtKB-UniPathway"/>
</dbReference>
<dbReference type="AlphaFoldDB" id="A0A3L7JC91"/>
<dbReference type="PANTHER" id="PTHR36925:SF1">
    <property type="entry name" value="COBALT-PRECORRIN-6A REDUCTASE"/>
    <property type="match status" value="1"/>
</dbReference>
<dbReference type="PANTHER" id="PTHR36925">
    <property type="entry name" value="COBALT-PRECORRIN-6A REDUCTASE"/>
    <property type="match status" value="1"/>
</dbReference>
<organism evidence="4 5">
    <name type="scientific">Notoacmeibacter ruber</name>
    <dbReference type="NCBI Taxonomy" id="2670375"/>
    <lineage>
        <taxon>Bacteria</taxon>
        <taxon>Pseudomonadati</taxon>
        <taxon>Pseudomonadota</taxon>
        <taxon>Alphaproteobacteria</taxon>
        <taxon>Hyphomicrobiales</taxon>
        <taxon>Notoacmeibacteraceae</taxon>
        <taxon>Notoacmeibacter</taxon>
    </lineage>
</organism>
<name>A0A3L7JC91_9HYPH</name>
<evidence type="ECO:0000256" key="3">
    <source>
        <dbReference type="ARBA" id="ARBA00023002"/>
    </source>
</evidence>
<dbReference type="RefSeq" id="WP_121645239.1">
    <property type="nucleotide sequence ID" value="NZ_RCWN01000001.1"/>
</dbReference>
<comment type="caution">
    <text evidence="4">The sequence shown here is derived from an EMBL/GenBank/DDBJ whole genome shotgun (WGS) entry which is preliminary data.</text>
</comment>
<evidence type="ECO:0000256" key="1">
    <source>
        <dbReference type="ARBA" id="ARBA00004953"/>
    </source>
</evidence>
<dbReference type="EC" id="1.3.1.106" evidence="4"/>
<accession>A0A3L7JC91</accession>
<evidence type="ECO:0000313" key="4">
    <source>
        <dbReference type="EMBL" id="RLQ88273.1"/>
    </source>
</evidence>
<dbReference type="NCBIfam" id="NF005968">
    <property type="entry name" value="PRK08057.1-2"/>
    <property type="match status" value="1"/>
</dbReference>
<protein>
    <submittedName>
        <fullName evidence="4">Cobalt-precorrin-6A reductase</fullName>
        <ecNumber evidence="4">1.3.1.106</ecNumber>
    </submittedName>
</protein>
<dbReference type="Pfam" id="PF02571">
    <property type="entry name" value="CbiJ"/>
    <property type="match status" value="1"/>
</dbReference>
<evidence type="ECO:0000313" key="5">
    <source>
        <dbReference type="Proteomes" id="UP000281094"/>
    </source>
</evidence>
<proteinExistence type="predicted"/>
<evidence type="ECO:0000256" key="2">
    <source>
        <dbReference type="ARBA" id="ARBA00022573"/>
    </source>
</evidence>
<keyword evidence="2" id="KW-0169">Cobalamin biosynthesis</keyword>
<dbReference type="InterPro" id="IPR003723">
    <property type="entry name" value="Precorrin-6x_reduct"/>
</dbReference>
<dbReference type="PROSITE" id="PS51014">
    <property type="entry name" value="COBK_CBIJ"/>
    <property type="match status" value="1"/>
</dbReference>
<gene>
    <name evidence="4" type="ORF">D8780_08690</name>
</gene>
<comment type="pathway">
    <text evidence="1">Cofactor biosynthesis; adenosylcobalamin biosynthesis.</text>
</comment>
<dbReference type="EMBL" id="RCWN01000001">
    <property type="protein sequence ID" value="RLQ88273.1"/>
    <property type="molecule type" value="Genomic_DNA"/>
</dbReference>
<dbReference type="Proteomes" id="UP000281094">
    <property type="component" value="Unassembled WGS sequence"/>
</dbReference>
<keyword evidence="3 4" id="KW-0560">Oxidoreductase</keyword>
<dbReference type="UniPathway" id="UPA00148"/>
<sequence length="258" mass="27895">MTSGKTLILGGTADARQLAFLLENEGYEVLLTLAGVTRSPRDQGVPVRIGGFGGAAGLARYLREHRFDLLIDATHPYAARISANAVEAAGRANLPIIALRRAAWESQKGDDWHDVPDLTSALSALGTQPKRIFVALGRKEIAELSDAAHHHYVIRSVDPIDAANAPPKRHEIRGRGPFPIEAERELLRHQQIDAIICKNSGGSSAAAKLHAARELGLPVFMLVRPTLPEVPSASTPDETLKLTTTVLAFQTQTHGHRE</sequence>